<dbReference type="InterPro" id="IPR038332">
    <property type="entry name" value="PPE_sf"/>
</dbReference>
<proteinExistence type="predicted"/>
<evidence type="ECO:0000313" key="3">
    <source>
        <dbReference type="EMBL" id="OBK28599.1"/>
    </source>
</evidence>
<dbReference type="Gene3D" id="1.10.287.850">
    <property type="entry name" value="HP0062-like domain"/>
    <property type="match status" value="1"/>
</dbReference>
<evidence type="ECO:0000256" key="1">
    <source>
        <dbReference type="SAM" id="Phobius"/>
    </source>
</evidence>
<dbReference type="InterPro" id="IPR000084">
    <property type="entry name" value="PE-PGRS_N"/>
</dbReference>
<comment type="caution">
    <text evidence="3">The sequence shown here is derived from an EMBL/GenBank/DDBJ whole genome shotgun (WGS) entry which is preliminary data.</text>
</comment>
<sequence length="161" mass="16544">MSAVIAVPELIAQTATDLTAIATALDAAHLTAAAPTQTVLPAAADEVSAGIAHLFSGYGQQYQVAAEQAAQYQQRFAEHLMSAASGYAGAEATNVSLLQPLAAAASAAALPSLDQLLSSLMPLVWETLAVLYYALFSMLIAVYAALLIYLPLAVLGSLIPV</sequence>
<reference evidence="3 4" key="1">
    <citation type="submission" date="2016-06" db="EMBL/GenBank/DDBJ databases">
        <authorList>
            <person name="Kjaerup R.B."/>
            <person name="Dalgaard T.S."/>
            <person name="Juul-Madsen H.R."/>
        </authorList>
    </citation>
    <scope>NUCLEOTIDE SEQUENCE [LARGE SCALE GENOMIC DNA]</scope>
    <source>
        <strain evidence="3 4">1165133.8</strain>
    </source>
</reference>
<organism evidence="3 4">
    <name type="scientific">Mycobacterium asiaticum</name>
    <dbReference type="NCBI Taxonomy" id="1790"/>
    <lineage>
        <taxon>Bacteria</taxon>
        <taxon>Bacillati</taxon>
        <taxon>Actinomycetota</taxon>
        <taxon>Actinomycetes</taxon>
        <taxon>Mycobacteriales</taxon>
        <taxon>Mycobacteriaceae</taxon>
        <taxon>Mycobacterium</taxon>
    </lineage>
</organism>
<keyword evidence="1" id="KW-0472">Membrane</keyword>
<evidence type="ECO:0000259" key="2">
    <source>
        <dbReference type="Pfam" id="PF00934"/>
    </source>
</evidence>
<dbReference type="RefSeq" id="WP_065143460.1">
    <property type="nucleotide sequence ID" value="NZ_LZLS01000073.1"/>
</dbReference>
<evidence type="ECO:0000313" key="4">
    <source>
        <dbReference type="Proteomes" id="UP000093928"/>
    </source>
</evidence>
<dbReference type="Pfam" id="PF00934">
    <property type="entry name" value="PE"/>
    <property type="match status" value="1"/>
</dbReference>
<dbReference type="SUPFAM" id="SSF140459">
    <property type="entry name" value="PE/PPE dimer-like"/>
    <property type="match status" value="1"/>
</dbReference>
<dbReference type="Proteomes" id="UP000093928">
    <property type="component" value="Unassembled WGS sequence"/>
</dbReference>
<dbReference type="EMBL" id="LZLS01000073">
    <property type="protein sequence ID" value="OBK28599.1"/>
    <property type="molecule type" value="Genomic_DNA"/>
</dbReference>
<protein>
    <recommendedName>
        <fullName evidence="2">PE domain-containing protein</fullName>
    </recommendedName>
</protein>
<dbReference type="AlphaFoldDB" id="A0A1A3P5M7"/>
<feature type="domain" description="PE" evidence="2">
    <location>
        <begin position="4"/>
        <end position="94"/>
    </location>
</feature>
<keyword evidence="1" id="KW-1133">Transmembrane helix</keyword>
<keyword evidence="1" id="KW-0812">Transmembrane</keyword>
<feature type="transmembrane region" description="Helical" evidence="1">
    <location>
        <begin position="130"/>
        <end position="152"/>
    </location>
</feature>
<name>A0A1A3P5M7_MYCAS</name>
<accession>A0A1A3P5M7</accession>
<gene>
    <name evidence="3" type="ORF">A5634_20035</name>
</gene>